<evidence type="ECO:0000313" key="1">
    <source>
        <dbReference type="EMBL" id="KAI3903366.1"/>
    </source>
</evidence>
<proteinExistence type="predicted"/>
<accession>A0AAD4SEB4</accession>
<reference evidence="1" key="1">
    <citation type="submission" date="2022-04" db="EMBL/GenBank/DDBJ databases">
        <title>A functionally conserved STORR gene fusion in Papaver species that diverged 16.8 million years ago.</title>
        <authorList>
            <person name="Catania T."/>
        </authorList>
    </citation>
    <scope>NUCLEOTIDE SEQUENCE</scope>
    <source>
        <strain evidence="1">S-188037</strain>
    </source>
</reference>
<organism evidence="1 2">
    <name type="scientific">Papaver atlanticum</name>
    <dbReference type="NCBI Taxonomy" id="357466"/>
    <lineage>
        <taxon>Eukaryota</taxon>
        <taxon>Viridiplantae</taxon>
        <taxon>Streptophyta</taxon>
        <taxon>Embryophyta</taxon>
        <taxon>Tracheophyta</taxon>
        <taxon>Spermatophyta</taxon>
        <taxon>Magnoliopsida</taxon>
        <taxon>Ranunculales</taxon>
        <taxon>Papaveraceae</taxon>
        <taxon>Papaveroideae</taxon>
        <taxon>Papaver</taxon>
    </lineage>
</organism>
<dbReference type="Proteomes" id="UP001202328">
    <property type="component" value="Unassembled WGS sequence"/>
</dbReference>
<dbReference type="AlphaFoldDB" id="A0AAD4SEB4"/>
<dbReference type="EMBL" id="JAJJMB010011222">
    <property type="protein sequence ID" value="KAI3903366.1"/>
    <property type="molecule type" value="Genomic_DNA"/>
</dbReference>
<evidence type="ECO:0000313" key="2">
    <source>
        <dbReference type="Proteomes" id="UP001202328"/>
    </source>
</evidence>
<sequence>MSVESGDESVSSAGLHLASASQDELEHQKLETQLEKNAGSSSFILSGVDFFLGGYSTTLDNVLGLGLCGVEKITYHASDLAYSYSKDLFASKHAAETPLLTGQFNLSLAP</sequence>
<keyword evidence="2" id="KW-1185">Reference proteome</keyword>
<protein>
    <submittedName>
        <fullName evidence="1">Uncharacterized protein</fullName>
    </submittedName>
</protein>
<gene>
    <name evidence="1" type="ORF">MKW98_032020</name>
</gene>
<name>A0AAD4SEB4_9MAGN</name>
<comment type="caution">
    <text evidence="1">The sequence shown here is derived from an EMBL/GenBank/DDBJ whole genome shotgun (WGS) entry which is preliminary data.</text>
</comment>
<feature type="non-terminal residue" evidence="1">
    <location>
        <position position="1"/>
    </location>
</feature>